<evidence type="ECO:0000313" key="2">
    <source>
        <dbReference type="EMBL" id="MFD2216563.1"/>
    </source>
</evidence>
<feature type="transmembrane region" description="Helical" evidence="1">
    <location>
        <begin position="288"/>
        <end position="309"/>
    </location>
</feature>
<protein>
    <recommendedName>
        <fullName evidence="4">Type II secretion system protein GspF domain-containing protein</fullName>
    </recommendedName>
</protein>
<feature type="transmembrane region" description="Helical" evidence="1">
    <location>
        <begin position="78"/>
        <end position="98"/>
    </location>
</feature>
<comment type="caution">
    <text evidence="2">The sequence shown here is derived from an EMBL/GenBank/DDBJ whole genome shotgun (WGS) entry which is preliminary data.</text>
</comment>
<organism evidence="2 3">
    <name type="scientific">Metabacillus endolithicus</name>
    <dbReference type="NCBI Taxonomy" id="1535204"/>
    <lineage>
        <taxon>Bacteria</taxon>
        <taxon>Bacillati</taxon>
        <taxon>Bacillota</taxon>
        <taxon>Bacilli</taxon>
        <taxon>Bacillales</taxon>
        <taxon>Bacillaceae</taxon>
        <taxon>Metabacillus</taxon>
    </lineage>
</organism>
<feature type="transmembrane region" description="Helical" evidence="1">
    <location>
        <begin position="12"/>
        <end position="30"/>
    </location>
</feature>
<sequence>MSAYLEYLIRYSNYIIGGTGLILIIMSLGFSPKKTRERFRVMRDLKYQSYSSQWMKYDFLRRYNHLLSASLKSYRYEYFAKFIIVQLLIFLGLLIFGSFLMQSIWYGLITSFTFVYVFPITFFYMKHKQVQGLLQNEVIDSVITLLQSYQRNQHNMLYALKDVSDSLEGKTKAVYSKLFARMHDRDEIKILASETFAFQLGSLRGKNISTTILKACKDGLIVETLLQDLIVDMTEQNKVLRDAESEAREAAILGYAPLPLTFLFLYLNEAFLIPGGNSLKYQFGTPQGIQSFVISIIFGIVGLGLAILVKKPKKQ</sequence>
<feature type="transmembrane region" description="Helical" evidence="1">
    <location>
        <begin position="104"/>
        <end position="125"/>
    </location>
</feature>
<dbReference type="EMBL" id="JBHUIK010000007">
    <property type="protein sequence ID" value="MFD2216563.1"/>
    <property type="molecule type" value="Genomic_DNA"/>
</dbReference>
<accession>A0ABW5C6F3</accession>
<name>A0ABW5C6F3_9BACI</name>
<proteinExistence type="predicted"/>
<feature type="transmembrane region" description="Helical" evidence="1">
    <location>
        <begin position="250"/>
        <end position="268"/>
    </location>
</feature>
<keyword evidence="1" id="KW-0812">Transmembrane</keyword>
<evidence type="ECO:0008006" key="4">
    <source>
        <dbReference type="Google" id="ProtNLM"/>
    </source>
</evidence>
<evidence type="ECO:0000256" key="1">
    <source>
        <dbReference type="SAM" id="Phobius"/>
    </source>
</evidence>
<keyword evidence="1" id="KW-0472">Membrane</keyword>
<reference evidence="3" key="1">
    <citation type="journal article" date="2019" name="Int. J. Syst. Evol. Microbiol.">
        <title>The Global Catalogue of Microorganisms (GCM) 10K type strain sequencing project: providing services to taxonomists for standard genome sequencing and annotation.</title>
        <authorList>
            <consortium name="The Broad Institute Genomics Platform"/>
            <consortium name="The Broad Institute Genome Sequencing Center for Infectious Disease"/>
            <person name="Wu L."/>
            <person name="Ma J."/>
        </authorList>
    </citation>
    <scope>NUCLEOTIDE SEQUENCE [LARGE SCALE GENOMIC DNA]</scope>
    <source>
        <strain evidence="3">CGMCC 1.15474</strain>
    </source>
</reference>
<evidence type="ECO:0000313" key="3">
    <source>
        <dbReference type="Proteomes" id="UP001597318"/>
    </source>
</evidence>
<keyword evidence="1" id="KW-1133">Transmembrane helix</keyword>
<gene>
    <name evidence="2" type="ORF">ACFSKK_23075</name>
</gene>
<dbReference type="Proteomes" id="UP001597318">
    <property type="component" value="Unassembled WGS sequence"/>
</dbReference>
<keyword evidence="3" id="KW-1185">Reference proteome</keyword>
<dbReference type="RefSeq" id="WP_247347450.1">
    <property type="nucleotide sequence ID" value="NZ_CP095551.1"/>
</dbReference>